<sequence length="169" mass="18625">MEPEAQFLRPNPTSKPMVSEYDLGALQTQRQDSPTGCARSECTNAKIPNLLGRMRINEQLYNIYVPVNEHWGLQRTPFPRSRPPIYVLDYDPEYEAVSEGTAGFGMPAEMREEEMDSSAGDADGDNHLSAIAGVLEDDNEVAEETSAPSKKRALEVANAGPKGKKPTKK</sequence>
<name>A0A0C2XGC1_SERVB</name>
<evidence type="ECO:0000313" key="3">
    <source>
        <dbReference type="Proteomes" id="UP000054097"/>
    </source>
</evidence>
<feature type="region of interest" description="Disordered" evidence="1">
    <location>
        <begin position="111"/>
        <end position="169"/>
    </location>
</feature>
<organism evidence="2 3">
    <name type="scientific">Serendipita vermifera MAFF 305830</name>
    <dbReference type="NCBI Taxonomy" id="933852"/>
    <lineage>
        <taxon>Eukaryota</taxon>
        <taxon>Fungi</taxon>
        <taxon>Dikarya</taxon>
        <taxon>Basidiomycota</taxon>
        <taxon>Agaricomycotina</taxon>
        <taxon>Agaricomycetes</taxon>
        <taxon>Sebacinales</taxon>
        <taxon>Serendipitaceae</taxon>
        <taxon>Serendipita</taxon>
    </lineage>
</organism>
<reference evidence="3" key="2">
    <citation type="submission" date="2015-01" db="EMBL/GenBank/DDBJ databases">
        <title>Evolutionary Origins and Diversification of the Mycorrhizal Mutualists.</title>
        <authorList>
            <consortium name="DOE Joint Genome Institute"/>
            <consortium name="Mycorrhizal Genomics Consortium"/>
            <person name="Kohler A."/>
            <person name="Kuo A."/>
            <person name="Nagy L.G."/>
            <person name="Floudas D."/>
            <person name="Copeland A."/>
            <person name="Barry K.W."/>
            <person name="Cichocki N."/>
            <person name="Veneault-Fourrey C."/>
            <person name="LaButti K."/>
            <person name="Lindquist E.A."/>
            <person name="Lipzen A."/>
            <person name="Lundell T."/>
            <person name="Morin E."/>
            <person name="Murat C."/>
            <person name="Riley R."/>
            <person name="Ohm R."/>
            <person name="Sun H."/>
            <person name="Tunlid A."/>
            <person name="Henrissat B."/>
            <person name="Grigoriev I.V."/>
            <person name="Hibbett D.S."/>
            <person name="Martin F."/>
        </authorList>
    </citation>
    <scope>NUCLEOTIDE SEQUENCE [LARGE SCALE GENOMIC DNA]</scope>
    <source>
        <strain evidence="3">MAFF 305830</strain>
    </source>
</reference>
<accession>A0A0C2XGC1</accession>
<evidence type="ECO:0000256" key="1">
    <source>
        <dbReference type="SAM" id="MobiDB-lite"/>
    </source>
</evidence>
<dbReference type="EMBL" id="KN824294">
    <property type="protein sequence ID" value="KIM28137.1"/>
    <property type="molecule type" value="Genomic_DNA"/>
</dbReference>
<protein>
    <submittedName>
        <fullName evidence="2">Uncharacterized protein</fullName>
    </submittedName>
</protein>
<dbReference type="HOGENOM" id="CLU_1579472_0_0_1"/>
<dbReference type="AlphaFoldDB" id="A0A0C2XGC1"/>
<reference evidence="2 3" key="1">
    <citation type="submission" date="2014-04" db="EMBL/GenBank/DDBJ databases">
        <authorList>
            <consortium name="DOE Joint Genome Institute"/>
            <person name="Kuo A."/>
            <person name="Zuccaro A."/>
            <person name="Kohler A."/>
            <person name="Nagy L.G."/>
            <person name="Floudas D."/>
            <person name="Copeland A."/>
            <person name="Barry K.W."/>
            <person name="Cichocki N."/>
            <person name="Veneault-Fourrey C."/>
            <person name="LaButti K."/>
            <person name="Lindquist E.A."/>
            <person name="Lipzen A."/>
            <person name="Lundell T."/>
            <person name="Morin E."/>
            <person name="Murat C."/>
            <person name="Sun H."/>
            <person name="Tunlid A."/>
            <person name="Henrissat B."/>
            <person name="Grigoriev I.V."/>
            <person name="Hibbett D.S."/>
            <person name="Martin F."/>
            <person name="Nordberg H.P."/>
            <person name="Cantor M.N."/>
            <person name="Hua S.X."/>
        </authorList>
    </citation>
    <scope>NUCLEOTIDE SEQUENCE [LARGE SCALE GENOMIC DNA]</scope>
    <source>
        <strain evidence="2 3">MAFF 305830</strain>
    </source>
</reference>
<keyword evidence="3" id="KW-1185">Reference proteome</keyword>
<gene>
    <name evidence="2" type="ORF">M408DRAFT_23853</name>
</gene>
<evidence type="ECO:0000313" key="2">
    <source>
        <dbReference type="EMBL" id="KIM28137.1"/>
    </source>
</evidence>
<dbReference type="Proteomes" id="UP000054097">
    <property type="component" value="Unassembled WGS sequence"/>
</dbReference>
<proteinExistence type="predicted"/>